<keyword evidence="1" id="KW-0472">Membrane</keyword>
<proteinExistence type="predicted"/>
<organism evidence="2">
    <name type="scientific">bioreactor metagenome</name>
    <dbReference type="NCBI Taxonomy" id="1076179"/>
    <lineage>
        <taxon>unclassified sequences</taxon>
        <taxon>metagenomes</taxon>
        <taxon>ecological metagenomes</taxon>
    </lineage>
</organism>
<dbReference type="EMBL" id="VSSQ01008760">
    <property type="protein sequence ID" value="MPM39761.1"/>
    <property type="molecule type" value="Genomic_DNA"/>
</dbReference>
<name>A0A644ZIU4_9ZZZZ</name>
<keyword evidence="1" id="KW-0812">Transmembrane</keyword>
<feature type="transmembrane region" description="Helical" evidence="1">
    <location>
        <begin position="76"/>
        <end position="91"/>
    </location>
</feature>
<keyword evidence="1" id="KW-1133">Transmembrane helix</keyword>
<gene>
    <name evidence="2" type="ORF">SDC9_86396</name>
</gene>
<sequence length="96" mass="11408">MTLGVKISISFILILIWSFISILIKKIPDEILYKEKYGYKLNKEFHIKRIRRILNLLIFVNMLISIFMWVGSEFTIALIFLQGIVLIIKYGKHTYK</sequence>
<evidence type="ECO:0008006" key="3">
    <source>
        <dbReference type="Google" id="ProtNLM"/>
    </source>
</evidence>
<reference evidence="2" key="1">
    <citation type="submission" date="2019-08" db="EMBL/GenBank/DDBJ databases">
        <authorList>
            <person name="Kucharzyk K."/>
            <person name="Murdoch R.W."/>
            <person name="Higgins S."/>
            <person name="Loffler F."/>
        </authorList>
    </citation>
    <scope>NUCLEOTIDE SEQUENCE</scope>
</reference>
<dbReference type="AlphaFoldDB" id="A0A644ZIU4"/>
<accession>A0A644ZIU4</accession>
<evidence type="ECO:0000313" key="2">
    <source>
        <dbReference type="EMBL" id="MPM39761.1"/>
    </source>
</evidence>
<evidence type="ECO:0000256" key="1">
    <source>
        <dbReference type="SAM" id="Phobius"/>
    </source>
</evidence>
<protein>
    <recommendedName>
        <fullName evidence="3">DUF3784 domain-containing protein</fullName>
    </recommendedName>
</protein>
<feature type="transmembrane region" description="Helical" evidence="1">
    <location>
        <begin position="6"/>
        <end position="24"/>
    </location>
</feature>
<comment type="caution">
    <text evidence="2">The sequence shown here is derived from an EMBL/GenBank/DDBJ whole genome shotgun (WGS) entry which is preliminary data.</text>
</comment>